<dbReference type="EMBL" id="AP025628">
    <property type="protein sequence ID" value="BDG60960.1"/>
    <property type="molecule type" value="Genomic_DNA"/>
</dbReference>
<sequence length="319" mass="34767">MRRPSARSGSVARWAVLALALALFAGGCQGRRDPTPAAALGDPSLQGARAALEAYLQARRSLDWARVYELLSARARKAYRLEDLKAFFESYVAYGYREVGEPREEDPGWVRFPVRGVRWELEGAPPLEGREWWVTLRYEEGRWGVGLADPLVERAREAARRGDVATLGQVADTMLAIDPWSYRAHVQKAQALAFGGQREAAAVELDQAYRVVPEELRGEVLIQFGNLFRALGQPPLAARAYRDALASVDRYPDFYSASFAAAVRLSLAQVQILTGDLEGAAREAAVALVLDPGDVVGNLLAVDLAVLTEQVGPVAPAAP</sequence>
<keyword evidence="2" id="KW-1185">Reference proteome</keyword>
<dbReference type="PROSITE" id="PS51257">
    <property type="entry name" value="PROKAR_LIPOPROTEIN"/>
    <property type="match status" value="1"/>
</dbReference>
<dbReference type="Gene3D" id="1.25.40.10">
    <property type="entry name" value="Tetratricopeptide repeat domain"/>
    <property type="match status" value="1"/>
</dbReference>
<gene>
    <name evidence="1" type="ORF">caldi_20500</name>
</gene>
<dbReference type="InterPro" id="IPR011990">
    <property type="entry name" value="TPR-like_helical_dom_sf"/>
</dbReference>
<dbReference type="KEGG" id="cmic:caldi_20500"/>
<name>A0AA35CKH6_9FIRM</name>
<protein>
    <recommendedName>
        <fullName evidence="3">Tetratricopeptide repeat protein</fullName>
    </recommendedName>
</protein>
<dbReference type="SUPFAM" id="SSF48452">
    <property type="entry name" value="TPR-like"/>
    <property type="match status" value="1"/>
</dbReference>
<dbReference type="RefSeq" id="WP_264841643.1">
    <property type="nucleotide sequence ID" value="NZ_AP025628.1"/>
</dbReference>
<proteinExistence type="predicted"/>
<reference evidence="1" key="1">
    <citation type="submission" date="2022-03" db="EMBL/GenBank/DDBJ databases">
        <title>Complete genome sequence of Caldinitratiruptor microaerophilus.</title>
        <authorList>
            <person name="Mukaiyama R."/>
            <person name="Nishiyama T."/>
            <person name="Ueda K."/>
        </authorList>
    </citation>
    <scope>NUCLEOTIDE SEQUENCE</scope>
    <source>
        <strain evidence="1">JCM 16183</strain>
    </source>
</reference>
<organism evidence="1 2">
    <name type="scientific">Caldinitratiruptor microaerophilus</name>
    <dbReference type="NCBI Taxonomy" id="671077"/>
    <lineage>
        <taxon>Bacteria</taxon>
        <taxon>Bacillati</taxon>
        <taxon>Bacillota</taxon>
        <taxon>Clostridia</taxon>
        <taxon>Eubacteriales</taxon>
        <taxon>Symbiobacteriaceae</taxon>
        <taxon>Caldinitratiruptor</taxon>
    </lineage>
</organism>
<dbReference type="AlphaFoldDB" id="A0AA35CKH6"/>
<dbReference type="Proteomes" id="UP001163687">
    <property type="component" value="Chromosome"/>
</dbReference>
<evidence type="ECO:0008006" key="3">
    <source>
        <dbReference type="Google" id="ProtNLM"/>
    </source>
</evidence>
<accession>A0AA35CKH6</accession>
<evidence type="ECO:0000313" key="1">
    <source>
        <dbReference type="EMBL" id="BDG60960.1"/>
    </source>
</evidence>
<evidence type="ECO:0000313" key="2">
    <source>
        <dbReference type="Proteomes" id="UP001163687"/>
    </source>
</evidence>